<dbReference type="EMBL" id="MH929319">
    <property type="protein sequence ID" value="AYP28319.1"/>
    <property type="molecule type" value="Genomic_DNA"/>
</dbReference>
<evidence type="ECO:0000259" key="1">
    <source>
        <dbReference type="SMART" id="SM00496"/>
    </source>
</evidence>
<dbReference type="InterPro" id="IPR003611">
    <property type="entry name" value="NUMOD3"/>
</dbReference>
<sequence length="279" mass="32116">MPYVYRLKSKDGHFYYGCRFAKGCHPDDLLSSYFTSSNNIKSLIAEHGVGYFTKKIVYKGSTPEEVLRVEAKLIHRTYKKPGSLNFYLCRSDGSAIFLGTYGPHKEETKAKIALSHLGRKVGEEGRRNMSISKTGIPWNQSQRDGVMRFQATERYKEVRAKINHTNQTRSKTPEEKAAISAKLTGIKRSDETKRKMSESTKASQAGIPLYKRPRALKLKNIWAMAEQCYQFWLSKKGGYWIFCRDNNSGDNISVFRSMYGMFEEGWIPSEDKEFQEHIQ</sequence>
<feature type="domain" description="Nuclease associated modular" evidence="1">
    <location>
        <begin position="184"/>
        <end position="200"/>
    </location>
</feature>
<accession>A0A3G2YS53</accession>
<evidence type="ECO:0000313" key="3">
    <source>
        <dbReference type="Proteomes" id="UP000269553"/>
    </source>
</evidence>
<dbReference type="SMART" id="SM00496">
    <property type="entry name" value="IENR2"/>
    <property type="match status" value="3"/>
</dbReference>
<keyword evidence="2" id="KW-0378">Hydrolase</keyword>
<reference evidence="2 3" key="1">
    <citation type="submission" date="2018-09" db="EMBL/GenBank/DDBJ databases">
        <authorList>
            <person name="Day A."/>
            <person name="Monson R.E."/>
            <person name="Salmond G.P.C."/>
        </authorList>
    </citation>
    <scope>NUCLEOTIDE SEQUENCE [LARGE SCALE GENOMIC DNA]</scope>
</reference>
<dbReference type="Proteomes" id="UP000269553">
    <property type="component" value="Segment"/>
</dbReference>
<gene>
    <name evidence="2" type="ORF">3M_063</name>
</gene>
<proteinExistence type="predicted"/>
<feature type="domain" description="Nuclease associated modular" evidence="1">
    <location>
        <begin position="117"/>
        <end position="133"/>
    </location>
</feature>
<dbReference type="GO" id="GO:0004519">
    <property type="term" value="F:endonuclease activity"/>
    <property type="evidence" value="ECO:0007669"/>
    <property type="project" value="UniProtKB-KW"/>
</dbReference>
<keyword evidence="2" id="KW-0540">Nuclease</keyword>
<name>A0A3G2YS53_9CAUD</name>
<dbReference type="GO" id="GO:0003677">
    <property type="term" value="F:DNA binding"/>
    <property type="evidence" value="ECO:0007669"/>
    <property type="project" value="InterPro"/>
</dbReference>
<keyword evidence="3" id="KW-1185">Reference proteome</keyword>
<evidence type="ECO:0000313" key="2">
    <source>
        <dbReference type="EMBL" id="AYP28319.1"/>
    </source>
</evidence>
<protein>
    <submittedName>
        <fullName evidence="2">Putative homing endonuclease</fullName>
    </submittedName>
</protein>
<organism evidence="2 3">
    <name type="scientific">Serratia phage vB_SmaA_3M</name>
    <dbReference type="NCBI Taxonomy" id="2419930"/>
    <lineage>
        <taxon>Viruses</taxon>
        <taxon>Duplodnaviria</taxon>
        <taxon>Heunggongvirae</taxon>
        <taxon>Uroviricota</taxon>
        <taxon>Caudoviricetes</taxon>
        <taxon>Pantevenvirales</taxon>
        <taxon>Ackermannviridae</taxon>
        <taxon>Miltonvirus</taxon>
        <taxon>Miltonvirus 3M</taxon>
    </lineage>
</organism>
<feature type="domain" description="Nuclease associated modular" evidence="1">
    <location>
        <begin position="100"/>
        <end position="116"/>
    </location>
</feature>
<keyword evidence="2" id="KW-0255">Endonuclease</keyword>